<dbReference type="PANTHER" id="PTHR43384:SF3">
    <property type="entry name" value="AAA+ ATPASE DOMAIN-CONTAINING PROTEIN"/>
    <property type="match status" value="1"/>
</dbReference>
<evidence type="ECO:0000313" key="3">
    <source>
        <dbReference type="EMBL" id="NCS91814.1"/>
    </source>
</evidence>
<organism evidence="3 4">
    <name type="scientific">Candidatus Altarchaeum hamiconexum</name>
    <dbReference type="NCBI Taxonomy" id="1803513"/>
    <lineage>
        <taxon>Archaea</taxon>
        <taxon>Candidatus Altarchaeota</taxon>
        <taxon>Candidatus Altiarchaeia</taxon>
        <taxon>Candidatus Altarchaeales</taxon>
        <taxon>Candidatus Altarchaeaceae</taxon>
        <taxon>Candidatus Altarchaeum</taxon>
    </lineage>
</organism>
<comment type="caution">
    <text evidence="3">The sequence shown here is derived from an EMBL/GenBank/DDBJ whole genome shotgun (WGS) entry which is preliminary data.</text>
</comment>
<dbReference type="InterPro" id="IPR002586">
    <property type="entry name" value="CobQ/CobB/MinD/ParA_Nub-bd_dom"/>
</dbReference>
<dbReference type="PANTHER" id="PTHR43384">
    <property type="entry name" value="SEPTUM SITE-DETERMINING PROTEIN MIND HOMOLOG, CHLOROPLASTIC-RELATED"/>
    <property type="match status" value="1"/>
</dbReference>
<sequence length="257" mass="28649">MKISVSGKGGSGKSTLAALLAGEFARKNFNVLVIDSDESNTNLYRLLNIDTMPTPLMEMVGGKQSIQRKIRQVAGFQFLNESITTDKIPDEFIGKKDKINLVVIGKILQSKEGCACPMGSLTKEFLKKLNLRNNEIAITDMEAGIEHFGRGIEEYVDVVIIAVEPSYESINVALKIKELAEQSKARKIFAVINYNRPVNENIKEKIEKMVKGKFGNVFSIPYSEEILNFGIVSEKFSESRDVRESVKGLAVQILREI</sequence>
<evidence type="ECO:0000313" key="2">
    <source>
        <dbReference type="EMBL" id="NCN65431.1"/>
    </source>
</evidence>
<dbReference type="GO" id="GO:0009898">
    <property type="term" value="C:cytoplasmic side of plasma membrane"/>
    <property type="evidence" value="ECO:0007669"/>
    <property type="project" value="TreeGrafter"/>
</dbReference>
<dbReference type="PIRSF" id="PIRSF005647">
    <property type="entry name" value="CooC"/>
    <property type="match status" value="1"/>
</dbReference>
<dbReference type="InterPro" id="IPR014433">
    <property type="entry name" value="CooC"/>
</dbReference>
<dbReference type="Proteomes" id="UP000738826">
    <property type="component" value="Unassembled WGS sequence"/>
</dbReference>
<evidence type="ECO:0000313" key="4">
    <source>
        <dbReference type="Proteomes" id="UP000738826"/>
    </source>
</evidence>
<dbReference type="InterPro" id="IPR050625">
    <property type="entry name" value="ParA/MinD_ATPase"/>
</dbReference>
<dbReference type="Gene3D" id="3.40.50.300">
    <property type="entry name" value="P-loop containing nucleotide triphosphate hydrolases"/>
    <property type="match status" value="1"/>
</dbReference>
<proteinExistence type="predicted"/>
<dbReference type="EMBL" id="JAACQH010000109">
    <property type="protein sequence ID" value="NCS91814.1"/>
    <property type="molecule type" value="Genomic_DNA"/>
</dbReference>
<dbReference type="GO" id="GO:0005829">
    <property type="term" value="C:cytosol"/>
    <property type="evidence" value="ECO:0007669"/>
    <property type="project" value="TreeGrafter"/>
</dbReference>
<protein>
    <submittedName>
        <fullName evidence="3">AAA family ATPase</fullName>
    </submittedName>
</protein>
<dbReference type="GO" id="GO:0016887">
    <property type="term" value="F:ATP hydrolysis activity"/>
    <property type="evidence" value="ECO:0007669"/>
    <property type="project" value="TreeGrafter"/>
</dbReference>
<dbReference type="Proteomes" id="UP000768163">
    <property type="component" value="Unassembled WGS sequence"/>
</dbReference>
<feature type="domain" description="CobQ/CobB/MinD/ParA nucleotide binding" evidence="1">
    <location>
        <begin position="5"/>
        <end position="205"/>
    </location>
</feature>
<dbReference type="AlphaFoldDB" id="A0A8J7YVE5"/>
<dbReference type="Pfam" id="PF01656">
    <property type="entry name" value="CbiA"/>
    <property type="match status" value="1"/>
</dbReference>
<accession>A0A8J7YVE5</accession>
<dbReference type="GO" id="GO:0051782">
    <property type="term" value="P:negative regulation of cell division"/>
    <property type="evidence" value="ECO:0007669"/>
    <property type="project" value="TreeGrafter"/>
</dbReference>
<dbReference type="SUPFAM" id="SSF52540">
    <property type="entry name" value="P-loop containing nucleoside triphosphate hydrolases"/>
    <property type="match status" value="1"/>
</dbReference>
<dbReference type="GO" id="GO:0005524">
    <property type="term" value="F:ATP binding"/>
    <property type="evidence" value="ECO:0007669"/>
    <property type="project" value="TreeGrafter"/>
</dbReference>
<evidence type="ECO:0000259" key="1">
    <source>
        <dbReference type="Pfam" id="PF01656"/>
    </source>
</evidence>
<reference evidence="3" key="1">
    <citation type="submission" date="2019-11" db="EMBL/GenBank/DDBJ databases">
        <title>Lipid analysis of CO2-rich subsurface aquifers suggests an autotrophy-based deep biosphere with lysolipids enriched in CPR bacteria.</title>
        <authorList>
            <person name="Probst A.J."/>
            <person name="Elling F.J."/>
            <person name="Castelle C.J."/>
            <person name="Zhu Q."/>
            <person name="Elvert M."/>
            <person name="Birarda G."/>
            <person name="Holman H.-Y."/>
            <person name="Lane K.R."/>
            <person name="Ladd B."/>
            <person name="Ryan M.C."/>
            <person name="Woyke T."/>
            <person name="Hinrichs K.-U."/>
            <person name="Banfield J.F."/>
        </authorList>
    </citation>
    <scope>NUCLEOTIDE SEQUENCE</scope>
    <source>
        <strain evidence="2">CG_2015-01_33_1645</strain>
        <strain evidence="3">CG_2015-04_33_537</strain>
    </source>
</reference>
<name>A0A8J7YVE5_9ARCH</name>
<gene>
    <name evidence="3" type="ORF">GW779_05360</name>
    <name evidence="2" type="ORF">GW910_05165</name>
</gene>
<dbReference type="EMBL" id="JAACVF010000143">
    <property type="protein sequence ID" value="NCN65431.1"/>
    <property type="molecule type" value="Genomic_DNA"/>
</dbReference>
<dbReference type="InterPro" id="IPR027417">
    <property type="entry name" value="P-loop_NTPase"/>
</dbReference>